<gene>
    <name evidence="3" type="ORF">EYF80_048601</name>
</gene>
<feature type="transmembrane region" description="Helical" evidence="2">
    <location>
        <begin position="175"/>
        <end position="200"/>
    </location>
</feature>
<keyword evidence="2" id="KW-0472">Membrane</keyword>
<proteinExistence type="predicted"/>
<dbReference type="Proteomes" id="UP000314294">
    <property type="component" value="Unassembled WGS sequence"/>
</dbReference>
<evidence type="ECO:0000313" key="4">
    <source>
        <dbReference type="Proteomes" id="UP000314294"/>
    </source>
</evidence>
<comment type="caution">
    <text evidence="3">The sequence shown here is derived from an EMBL/GenBank/DDBJ whole genome shotgun (WGS) entry which is preliminary data.</text>
</comment>
<sequence length="312" mass="34242">MTRRRRHRAVERQVSGRRAPSEERAHVQKRVGVQKSRVGPVVQFANLARVNPVTREQGRVSGGGQSRVVLVVVMRVRVRGGISVSAVRGSGGLGQRPDFGFALRRPLALRSAGRVMKTAGRVMKTAGRVMKMIRREFDNRRSVERDRARSLRGKRPAGLGALRLRGLLPVGQARFLLLLLPFLLSLLFLSLSFNLSLLAPLLLPLLLGPLDDVHGLQVDLLLLLVVGAVLLDLVLVVAAEDAAVAVLRAAAPRAGARSRTTWTPGRRGEEEEEEEENGFFWCSCSQAFRVLVVSRVAVLALDGSPYGYWPYG</sequence>
<keyword evidence="2" id="KW-1133">Transmembrane helix</keyword>
<reference evidence="3 4" key="1">
    <citation type="submission" date="2019-03" db="EMBL/GenBank/DDBJ databases">
        <title>First draft genome of Liparis tanakae, snailfish: a comprehensive survey of snailfish specific genes.</title>
        <authorList>
            <person name="Kim W."/>
            <person name="Song I."/>
            <person name="Jeong J.-H."/>
            <person name="Kim D."/>
            <person name="Kim S."/>
            <person name="Ryu S."/>
            <person name="Song J.Y."/>
            <person name="Lee S.K."/>
        </authorList>
    </citation>
    <scope>NUCLEOTIDE SEQUENCE [LARGE SCALE GENOMIC DNA]</scope>
    <source>
        <tissue evidence="3">Muscle</tissue>
    </source>
</reference>
<keyword evidence="4" id="KW-1185">Reference proteome</keyword>
<protein>
    <submittedName>
        <fullName evidence="3">Uncharacterized protein</fullName>
    </submittedName>
</protein>
<keyword evidence="2" id="KW-0812">Transmembrane</keyword>
<name>A0A4Z2FJ98_9TELE</name>
<organism evidence="3 4">
    <name type="scientific">Liparis tanakae</name>
    <name type="common">Tanaka's snailfish</name>
    <dbReference type="NCBI Taxonomy" id="230148"/>
    <lineage>
        <taxon>Eukaryota</taxon>
        <taxon>Metazoa</taxon>
        <taxon>Chordata</taxon>
        <taxon>Craniata</taxon>
        <taxon>Vertebrata</taxon>
        <taxon>Euteleostomi</taxon>
        <taxon>Actinopterygii</taxon>
        <taxon>Neopterygii</taxon>
        <taxon>Teleostei</taxon>
        <taxon>Neoteleostei</taxon>
        <taxon>Acanthomorphata</taxon>
        <taxon>Eupercaria</taxon>
        <taxon>Perciformes</taxon>
        <taxon>Cottioidei</taxon>
        <taxon>Cottales</taxon>
        <taxon>Liparidae</taxon>
        <taxon>Liparis</taxon>
    </lineage>
</organism>
<evidence type="ECO:0000256" key="1">
    <source>
        <dbReference type="SAM" id="MobiDB-lite"/>
    </source>
</evidence>
<feature type="transmembrane region" description="Helical" evidence="2">
    <location>
        <begin position="220"/>
        <end position="239"/>
    </location>
</feature>
<accession>A0A4Z2FJ98</accession>
<dbReference type="EMBL" id="SRLO01001125">
    <property type="protein sequence ID" value="TNN41219.1"/>
    <property type="molecule type" value="Genomic_DNA"/>
</dbReference>
<dbReference type="AlphaFoldDB" id="A0A4Z2FJ98"/>
<evidence type="ECO:0000313" key="3">
    <source>
        <dbReference type="EMBL" id="TNN41219.1"/>
    </source>
</evidence>
<feature type="region of interest" description="Disordered" evidence="1">
    <location>
        <begin position="1"/>
        <end position="26"/>
    </location>
</feature>
<evidence type="ECO:0000256" key="2">
    <source>
        <dbReference type="SAM" id="Phobius"/>
    </source>
</evidence>